<dbReference type="Gene3D" id="3.40.30.10">
    <property type="entry name" value="Glutaredoxin"/>
    <property type="match status" value="1"/>
</dbReference>
<keyword evidence="3" id="KW-0575">Peroxidase</keyword>
<evidence type="ECO:0000256" key="12">
    <source>
        <dbReference type="SAM" id="SignalP"/>
    </source>
</evidence>
<feature type="domain" description="Thioredoxin" evidence="13">
    <location>
        <begin position="24"/>
        <end position="193"/>
    </location>
</feature>
<dbReference type="OrthoDB" id="9809746at2"/>
<name>A0A4R6IMK8_9SPHI</name>
<evidence type="ECO:0000256" key="4">
    <source>
        <dbReference type="ARBA" id="ARBA00022862"/>
    </source>
</evidence>
<keyword evidence="6" id="KW-1015">Disulfide bond</keyword>
<comment type="similarity">
    <text evidence="9">Belongs to the peroxiredoxin family. BCP/PrxQ subfamily.</text>
</comment>
<evidence type="ECO:0000256" key="8">
    <source>
        <dbReference type="ARBA" id="ARBA00032824"/>
    </source>
</evidence>
<dbReference type="GO" id="GO:0005737">
    <property type="term" value="C:cytoplasm"/>
    <property type="evidence" value="ECO:0007669"/>
    <property type="project" value="TreeGrafter"/>
</dbReference>
<keyword evidence="7" id="KW-0676">Redox-active center</keyword>
<dbReference type="CDD" id="cd02970">
    <property type="entry name" value="PRX_like2"/>
    <property type="match status" value="1"/>
</dbReference>
<dbReference type="Proteomes" id="UP000295499">
    <property type="component" value="Unassembled WGS sequence"/>
</dbReference>
<keyword evidence="15" id="KW-1185">Reference proteome</keyword>
<dbReference type="InterPro" id="IPR000866">
    <property type="entry name" value="AhpC/TSA"/>
</dbReference>
<feature type="chain" id="PRO_5020628507" description="thioredoxin-dependent peroxiredoxin" evidence="12">
    <location>
        <begin position="21"/>
        <end position="193"/>
    </location>
</feature>
<dbReference type="GO" id="GO:0008379">
    <property type="term" value="F:thioredoxin peroxidase activity"/>
    <property type="evidence" value="ECO:0007669"/>
    <property type="project" value="TreeGrafter"/>
</dbReference>
<gene>
    <name evidence="14" type="ORF">CLV32_2358</name>
</gene>
<evidence type="ECO:0000256" key="1">
    <source>
        <dbReference type="ARBA" id="ARBA00003330"/>
    </source>
</evidence>
<keyword evidence="12" id="KW-0732">Signal</keyword>
<keyword evidence="4" id="KW-0049">Antioxidant</keyword>
<dbReference type="Pfam" id="PF00578">
    <property type="entry name" value="AhpC-TSA"/>
    <property type="match status" value="1"/>
</dbReference>
<dbReference type="GO" id="GO:0034599">
    <property type="term" value="P:cellular response to oxidative stress"/>
    <property type="evidence" value="ECO:0007669"/>
    <property type="project" value="TreeGrafter"/>
</dbReference>
<evidence type="ECO:0000259" key="13">
    <source>
        <dbReference type="PROSITE" id="PS51352"/>
    </source>
</evidence>
<feature type="signal peptide" evidence="12">
    <location>
        <begin position="1"/>
        <end position="20"/>
    </location>
</feature>
<comment type="catalytic activity">
    <reaction evidence="11">
        <text>a hydroperoxide + [thioredoxin]-dithiol = an alcohol + [thioredoxin]-disulfide + H2O</text>
        <dbReference type="Rhea" id="RHEA:62620"/>
        <dbReference type="Rhea" id="RHEA-COMP:10698"/>
        <dbReference type="Rhea" id="RHEA-COMP:10700"/>
        <dbReference type="ChEBI" id="CHEBI:15377"/>
        <dbReference type="ChEBI" id="CHEBI:29950"/>
        <dbReference type="ChEBI" id="CHEBI:30879"/>
        <dbReference type="ChEBI" id="CHEBI:35924"/>
        <dbReference type="ChEBI" id="CHEBI:50058"/>
        <dbReference type="EC" id="1.11.1.24"/>
    </reaction>
</comment>
<protein>
    <recommendedName>
        <fullName evidence="2">thioredoxin-dependent peroxiredoxin</fullName>
        <ecNumber evidence="2">1.11.1.24</ecNumber>
    </recommendedName>
    <alternativeName>
        <fullName evidence="8">Thioredoxin peroxidase</fullName>
    </alternativeName>
    <alternativeName>
        <fullName evidence="10">Thioredoxin-dependent peroxiredoxin Bcp</fullName>
    </alternativeName>
</protein>
<evidence type="ECO:0000256" key="2">
    <source>
        <dbReference type="ARBA" id="ARBA00013017"/>
    </source>
</evidence>
<evidence type="ECO:0000313" key="15">
    <source>
        <dbReference type="Proteomes" id="UP000295499"/>
    </source>
</evidence>
<evidence type="ECO:0000256" key="9">
    <source>
        <dbReference type="ARBA" id="ARBA00038489"/>
    </source>
</evidence>
<dbReference type="AlphaFoldDB" id="A0A4R6IMK8"/>
<dbReference type="PANTHER" id="PTHR42801:SF7">
    <property type="entry name" value="SLL1159 PROTEIN"/>
    <property type="match status" value="1"/>
</dbReference>
<dbReference type="InterPro" id="IPR050924">
    <property type="entry name" value="Peroxiredoxin_BCP/PrxQ"/>
</dbReference>
<proteinExistence type="inferred from homology"/>
<dbReference type="InterPro" id="IPR013766">
    <property type="entry name" value="Thioredoxin_domain"/>
</dbReference>
<dbReference type="SUPFAM" id="SSF52833">
    <property type="entry name" value="Thioredoxin-like"/>
    <property type="match status" value="1"/>
</dbReference>
<organism evidence="14 15">
    <name type="scientific">Pedobacter duraquae</name>
    <dbReference type="NCBI Taxonomy" id="425511"/>
    <lineage>
        <taxon>Bacteria</taxon>
        <taxon>Pseudomonadati</taxon>
        <taxon>Bacteroidota</taxon>
        <taxon>Sphingobacteriia</taxon>
        <taxon>Sphingobacteriales</taxon>
        <taxon>Sphingobacteriaceae</taxon>
        <taxon>Pedobacter</taxon>
    </lineage>
</organism>
<dbReference type="InterPro" id="IPR036249">
    <property type="entry name" value="Thioredoxin-like_sf"/>
</dbReference>
<dbReference type="PROSITE" id="PS51352">
    <property type="entry name" value="THIOREDOXIN_2"/>
    <property type="match status" value="1"/>
</dbReference>
<evidence type="ECO:0000313" key="14">
    <source>
        <dbReference type="EMBL" id="TDO23367.1"/>
    </source>
</evidence>
<sequence>MKKIVFVVFALVCMQMGVKAQTGLKVGQQAPQFSGRDQNGNTVDLKQVLKAKKSVVLFFYRGQWCPYCNKHIKEMQDSLQLLTGKNAYVIGVTPETEENIKVTINKTKAGFSMVQDVDDRIMKAYGVNFRMDDDTFAKYKTYGVNLDAINGNTRHTLPVPATYIIGPSGKIKFVQFDSDYKKRASVKTLLAEL</sequence>
<evidence type="ECO:0000256" key="6">
    <source>
        <dbReference type="ARBA" id="ARBA00023157"/>
    </source>
</evidence>
<evidence type="ECO:0000256" key="11">
    <source>
        <dbReference type="ARBA" id="ARBA00049091"/>
    </source>
</evidence>
<dbReference type="PANTHER" id="PTHR42801">
    <property type="entry name" value="THIOREDOXIN-DEPENDENT PEROXIDE REDUCTASE"/>
    <property type="match status" value="1"/>
</dbReference>
<keyword evidence="5" id="KW-0560">Oxidoreductase</keyword>
<dbReference type="RefSeq" id="WP_133555496.1">
    <property type="nucleotide sequence ID" value="NZ_SNWM01000002.1"/>
</dbReference>
<evidence type="ECO:0000256" key="3">
    <source>
        <dbReference type="ARBA" id="ARBA00022559"/>
    </source>
</evidence>
<evidence type="ECO:0000256" key="5">
    <source>
        <dbReference type="ARBA" id="ARBA00023002"/>
    </source>
</evidence>
<dbReference type="EMBL" id="SNWM01000002">
    <property type="protein sequence ID" value="TDO23367.1"/>
    <property type="molecule type" value="Genomic_DNA"/>
</dbReference>
<evidence type="ECO:0000256" key="10">
    <source>
        <dbReference type="ARBA" id="ARBA00042639"/>
    </source>
</evidence>
<reference evidence="14 15" key="1">
    <citation type="submission" date="2019-03" db="EMBL/GenBank/DDBJ databases">
        <title>Genomic Encyclopedia of Archaeal and Bacterial Type Strains, Phase II (KMG-II): from individual species to whole genera.</title>
        <authorList>
            <person name="Goeker M."/>
        </authorList>
    </citation>
    <scope>NUCLEOTIDE SEQUENCE [LARGE SCALE GENOMIC DNA]</scope>
    <source>
        <strain evidence="14 15">DSM 19034</strain>
    </source>
</reference>
<dbReference type="GO" id="GO:0045454">
    <property type="term" value="P:cell redox homeostasis"/>
    <property type="evidence" value="ECO:0007669"/>
    <property type="project" value="TreeGrafter"/>
</dbReference>
<comment type="function">
    <text evidence="1">Thiol-specific peroxidase that catalyzes the reduction of hydrogen peroxide and organic hydroperoxides to water and alcohols, respectively. Plays a role in cell protection against oxidative stress by detoxifying peroxides and as sensor of hydrogen peroxide-mediated signaling events.</text>
</comment>
<accession>A0A4R6IMK8</accession>
<comment type="caution">
    <text evidence="14">The sequence shown here is derived from an EMBL/GenBank/DDBJ whole genome shotgun (WGS) entry which is preliminary data.</text>
</comment>
<evidence type="ECO:0000256" key="7">
    <source>
        <dbReference type="ARBA" id="ARBA00023284"/>
    </source>
</evidence>
<dbReference type="EC" id="1.11.1.24" evidence="2"/>